<gene>
    <name evidence="1" type="ORF">HMPREF3192_00443</name>
</gene>
<dbReference type="EMBL" id="LSCR01000006">
    <property type="protein sequence ID" value="KXB35078.1"/>
    <property type="molecule type" value="Genomic_DNA"/>
</dbReference>
<reference evidence="2" key="1">
    <citation type="submission" date="2016-01" db="EMBL/GenBank/DDBJ databases">
        <authorList>
            <person name="Mitreva M."/>
            <person name="Pepin K.H."/>
            <person name="Mihindukulasuriya K.A."/>
            <person name="Fulton R."/>
            <person name="Fronick C."/>
            <person name="O'Laughlin M."/>
            <person name="Miner T."/>
            <person name="Herter B."/>
            <person name="Rosa B.A."/>
            <person name="Cordes M."/>
            <person name="Tomlinson C."/>
            <person name="Wollam A."/>
            <person name="Palsikar V.B."/>
            <person name="Mardis E.R."/>
            <person name="Wilson R.K."/>
        </authorList>
    </citation>
    <scope>NUCLEOTIDE SEQUENCE [LARGE SCALE GENOMIC DNA]</scope>
    <source>
        <strain evidence="2">DNF00019</strain>
    </source>
</reference>
<dbReference type="STRING" id="1393034.HMPREF3192_00443"/>
<proteinExistence type="predicted"/>
<organism evidence="1 2">
    <name type="scientific">Atopobium deltae</name>
    <dbReference type="NCBI Taxonomy" id="1393034"/>
    <lineage>
        <taxon>Bacteria</taxon>
        <taxon>Bacillati</taxon>
        <taxon>Actinomycetota</taxon>
        <taxon>Coriobacteriia</taxon>
        <taxon>Coriobacteriales</taxon>
        <taxon>Atopobiaceae</taxon>
        <taxon>Atopobium</taxon>
    </lineage>
</organism>
<dbReference type="Proteomes" id="UP000070675">
    <property type="component" value="Unassembled WGS sequence"/>
</dbReference>
<comment type="caution">
    <text evidence="1">The sequence shown here is derived from an EMBL/GenBank/DDBJ whole genome shotgun (WGS) entry which is preliminary data.</text>
</comment>
<accession>A0A133XVV4</accession>
<dbReference type="AlphaFoldDB" id="A0A133XVV4"/>
<name>A0A133XVV4_9ACTN</name>
<dbReference type="PATRIC" id="fig|1393034.3.peg.426"/>
<evidence type="ECO:0000313" key="1">
    <source>
        <dbReference type="EMBL" id="KXB35078.1"/>
    </source>
</evidence>
<keyword evidence="2" id="KW-1185">Reference proteome</keyword>
<evidence type="ECO:0000313" key="2">
    <source>
        <dbReference type="Proteomes" id="UP000070675"/>
    </source>
</evidence>
<protein>
    <submittedName>
        <fullName evidence="1">Uncharacterized protein</fullName>
    </submittedName>
</protein>
<sequence>MMQGVTLQGASRVTREKQYRYKSKNRRPTLCETSVFIIPCNKLQLKL</sequence>